<evidence type="ECO:0000256" key="8">
    <source>
        <dbReference type="RuleBase" id="RU060637"/>
    </source>
</evidence>
<evidence type="ECO:0000256" key="4">
    <source>
        <dbReference type="ARBA" id="ARBA00022692"/>
    </source>
</evidence>
<reference evidence="9" key="3">
    <citation type="submission" date="2025-09" db="UniProtKB">
        <authorList>
            <consortium name="Ensembl"/>
        </authorList>
    </citation>
    <scope>IDENTIFICATION</scope>
</reference>
<keyword evidence="3 8" id="KW-1003">Cell membrane</keyword>
<keyword evidence="2 8" id="KW-0796">Tight junction</keyword>
<dbReference type="InterPro" id="IPR004031">
    <property type="entry name" value="PMP22/EMP/MP20/Claudin"/>
</dbReference>
<feature type="transmembrane region" description="Helical" evidence="8">
    <location>
        <begin position="16"/>
        <end position="37"/>
    </location>
</feature>
<dbReference type="Pfam" id="PF00822">
    <property type="entry name" value="PMP22_Claudin"/>
    <property type="match status" value="1"/>
</dbReference>
<feature type="transmembrane region" description="Helical" evidence="8">
    <location>
        <begin position="172"/>
        <end position="202"/>
    </location>
</feature>
<feature type="transmembrane region" description="Helical" evidence="8">
    <location>
        <begin position="93"/>
        <end position="115"/>
    </location>
</feature>
<evidence type="ECO:0000256" key="3">
    <source>
        <dbReference type="ARBA" id="ARBA00022475"/>
    </source>
</evidence>
<dbReference type="GO" id="GO:0005886">
    <property type="term" value="C:plasma membrane"/>
    <property type="evidence" value="ECO:0007669"/>
    <property type="project" value="UniProtKB-SubCell"/>
</dbReference>
<dbReference type="AlphaFoldDB" id="A0A8C4RXC4"/>
<keyword evidence="6 8" id="KW-1133">Transmembrane helix</keyword>
<sequence>MVPDLNFVLDVSMRVLLEYIAFFFAMVSAGFLIVATWTDCWMVNADDSLEFSSRCRGLWWECVTHEFEGITTCEEYDSILAEHSLKLVATRTLMIMADILTGFGFIILLLGLDCIKFLKNEPGIKIRICFVAGITLLLGAIPGMVASVWYAVGVYVERSTLVFHNVFLGIQFQFGWSCWLGMAGAMGSGLAGMVLTCCTYLLKGNRKKYKTTSHSSPASMYSYTKTETAKNYAIDTRV</sequence>
<accession>A0A8C4RXC4</accession>
<evidence type="ECO:0000256" key="1">
    <source>
        <dbReference type="ARBA" id="ARBA00008295"/>
    </source>
</evidence>
<reference evidence="9" key="2">
    <citation type="submission" date="2025-08" db="UniProtKB">
        <authorList>
            <consortium name="Ensembl"/>
        </authorList>
    </citation>
    <scope>IDENTIFICATION</scope>
</reference>
<keyword evidence="7 8" id="KW-0472">Membrane</keyword>
<dbReference type="Gene3D" id="1.20.140.150">
    <property type="match status" value="1"/>
</dbReference>
<gene>
    <name evidence="9" type="primary">CLDN16</name>
</gene>
<dbReference type="Ensembl" id="ENSECRT00000009235.1">
    <property type="protein sequence ID" value="ENSECRP00000009087.1"/>
    <property type="gene ID" value="ENSECRG00000006098.1"/>
</dbReference>
<comment type="similarity">
    <text evidence="1 8">Belongs to the claudin family.</text>
</comment>
<evidence type="ECO:0000256" key="5">
    <source>
        <dbReference type="ARBA" id="ARBA00022949"/>
    </source>
</evidence>
<dbReference type="Proteomes" id="UP000694620">
    <property type="component" value="Chromosome 2"/>
</dbReference>
<protein>
    <recommendedName>
        <fullName evidence="8">Claudin</fullName>
    </recommendedName>
</protein>
<proteinExistence type="inferred from homology"/>
<reference evidence="9" key="1">
    <citation type="submission" date="2021-06" db="EMBL/GenBank/DDBJ databases">
        <authorList>
            <consortium name="Wellcome Sanger Institute Data Sharing"/>
        </authorList>
    </citation>
    <scope>NUCLEOTIDE SEQUENCE [LARGE SCALE GENOMIC DNA]</scope>
</reference>
<keyword evidence="10" id="KW-1185">Reference proteome</keyword>
<dbReference type="PANTHER" id="PTHR12002">
    <property type="entry name" value="CLAUDIN"/>
    <property type="match status" value="1"/>
</dbReference>
<dbReference type="GO" id="GO:0005198">
    <property type="term" value="F:structural molecule activity"/>
    <property type="evidence" value="ECO:0007669"/>
    <property type="project" value="InterPro"/>
</dbReference>
<keyword evidence="5 8" id="KW-0965">Cell junction</keyword>
<dbReference type="InterPro" id="IPR006187">
    <property type="entry name" value="Claudin"/>
</dbReference>
<name>A0A8C4RXC4_ERPCA</name>
<dbReference type="InterPro" id="IPR017974">
    <property type="entry name" value="Claudin_CS"/>
</dbReference>
<dbReference type="InterPro" id="IPR003927">
    <property type="entry name" value="Claudin16"/>
</dbReference>
<evidence type="ECO:0000256" key="7">
    <source>
        <dbReference type="ARBA" id="ARBA00023136"/>
    </source>
</evidence>
<comment type="subcellular location">
    <subcellularLocation>
        <location evidence="8">Cell junction</location>
        <location evidence="8">Tight junction</location>
    </subcellularLocation>
    <subcellularLocation>
        <location evidence="8">Cell membrane</location>
        <topology evidence="8">Multi-pass membrane protein</topology>
    </subcellularLocation>
</comment>
<dbReference type="PROSITE" id="PS01346">
    <property type="entry name" value="CLAUDIN"/>
    <property type="match status" value="1"/>
</dbReference>
<dbReference type="PRINTS" id="PR01077">
    <property type="entry name" value="CLAUDIN"/>
</dbReference>
<dbReference type="GO" id="GO:0005923">
    <property type="term" value="C:bicellular tight junction"/>
    <property type="evidence" value="ECO:0007669"/>
    <property type="project" value="UniProtKB-SubCell"/>
</dbReference>
<organism evidence="9 10">
    <name type="scientific">Erpetoichthys calabaricus</name>
    <name type="common">Rope fish</name>
    <name type="synonym">Calamoichthys calabaricus</name>
    <dbReference type="NCBI Taxonomy" id="27687"/>
    <lineage>
        <taxon>Eukaryota</taxon>
        <taxon>Metazoa</taxon>
        <taxon>Chordata</taxon>
        <taxon>Craniata</taxon>
        <taxon>Vertebrata</taxon>
        <taxon>Euteleostomi</taxon>
        <taxon>Actinopterygii</taxon>
        <taxon>Polypteriformes</taxon>
        <taxon>Polypteridae</taxon>
        <taxon>Erpetoichthys</taxon>
    </lineage>
</organism>
<evidence type="ECO:0000256" key="2">
    <source>
        <dbReference type="ARBA" id="ARBA00022427"/>
    </source>
</evidence>
<dbReference type="PRINTS" id="PR01447">
    <property type="entry name" value="CLAUDIN16"/>
</dbReference>
<feature type="transmembrane region" description="Helical" evidence="8">
    <location>
        <begin position="127"/>
        <end position="152"/>
    </location>
</feature>
<evidence type="ECO:0000313" key="9">
    <source>
        <dbReference type="Ensembl" id="ENSECRP00000009087.1"/>
    </source>
</evidence>
<dbReference type="GeneTree" id="ENSGT00730000111162"/>
<evidence type="ECO:0000256" key="6">
    <source>
        <dbReference type="ARBA" id="ARBA00022989"/>
    </source>
</evidence>
<comment type="function">
    <text evidence="8">Claudins function as major constituents of the tight junction complexes that regulate the permeability of epithelia.</text>
</comment>
<keyword evidence="4 8" id="KW-0812">Transmembrane</keyword>
<evidence type="ECO:0000313" key="10">
    <source>
        <dbReference type="Proteomes" id="UP000694620"/>
    </source>
</evidence>